<feature type="non-terminal residue" evidence="7">
    <location>
        <position position="1"/>
    </location>
</feature>
<evidence type="ECO:0000256" key="4">
    <source>
        <dbReference type="PIRSR" id="PIRSR602401-1"/>
    </source>
</evidence>
<evidence type="ECO:0000256" key="2">
    <source>
        <dbReference type="ARBA" id="ARBA00022723"/>
    </source>
</evidence>
<dbReference type="GO" id="GO:0020037">
    <property type="term" value="F:heme binding"/>
    <property type="evidence" value="ECO:0007669"/>
    <property type="project" value="InterPro"/>
</dbReference>
<dbReference type="GO" id="GO:0005506">
    <property type="term" value="F:iron ion binding"/>
    <property type="evidence" value="ECO:0007669"/>
    <property type="project" value="InterPro"/>
</dbReference>
<keyword evidence="6" id="KW-0812">Transmembrane</keyword>
<dbReference type="PROSITE" id="PS00086">
    <property type="entry name" value="CYTOCHROME_P450"/>
    <property type="match status" value="1"/>
</dbReference>
<dbReference type="InterPro" id="IPR050121">
    <property type="entry name" value="Cytochrome_P450_monoxygenase"/>
</dbReference>
<protein>
    <submittedName>
        <fullName evidence="7">Uncharacterized protein</fullName>
    </submittedName>
</protein>
<dbReference type="GO" id="GO:0004497">
    <property type="term" value="F:monooxygenase activity"/>
    <property type="evidence" value="ECO:0007669"/>
    <property type="project" value="UniProtKB-KW"/>
</dbReference>
<dbReference type="STRING" id="5539.A0A3E2HA26"/>
<dbReference type="Proteomes" id="UP000258309">
    <property type="component" value="Unassembled WGS sequence"/>
</dbReference>
<keyword evidence="5" id="KW-0560">Oxidoreductase</keyword>
<evidence type="ECO:0000313" key="7">
    <source>
        <dbReference type="EMBL" id="RFU30275.1"/>
    </source>
</evidence>
<dbReference type="CDD" id="cd11061">
    <property type="entry name" value="CYP67-like"/>
    <property type="match status" value="1"/>
</dbReference>
<evidence type="ECO:0000313" key="8">
    <source>
        <dbReference type="Proteomes" id="UP000258309"/>
    </source>
</evidence>
<feature type="transmembrane region" description="Helical" evidence="6">
    <location>
        <begin position="6"/>
        <end position="29"/>
    </location>
</feature>
<feature type="non-terminal residue" evidence="7">
    <location>
        <position position="531"/>
    </location>
</feature>
<dbReference type="InterPro" id="IPR001128">
    <property type="entry name" value="Cyt_P450"/>
</dbReference>
<dbReference type="Pfam" id="PF00067">
    <property type="entry name" value="p450"/>
    <property type="match status" value="1"/>
</dbReference>
<accession>A0A3E2HA26</accession>
<sequence length="531" mass="59569">MLDLTLLLTAAIGTGVAYFVVYPIVWYIWDPLDLRKYPAPSMLAAMTPLWLMKTNSGEKRSYVVHEQHQTLGDVIRVGPNTLYFNDPQAVNDIYGHKAISKIAKDSFYDRLAGDFHDIVQERDRGEHARKRKYLSNAFALANVVDMESVIRANLQNLLNRIDTFIDSTSKVDGSTVEKFNIRQWLNYFTLDVIGDMAFGLPMGFLEAGSDTKTAEDQSGKKYQVSSTTKALHRGVRYSITLGQVASHRLNKLLKSLARCSMLLYSSTGAKDSDDFENISLHQLRNRLSKGPPARTSGDFIGKILADKEGNDRVLPLGEMVAEAVVMMNAGSDTTAAALTNTIYFLLSNPQCANELRMELENVIPANHDGGIVEYAYVRSLPYLRACIDESLRLRPPITYPLPRLIYAPEGAIVAGHHLKQGTVVAVPPYTMHRNPRLYKDPDVYDPQRWFDPEQTSNLKAYNIPFSTGSRACIGRHIAVVELQILVPTLMLRYDLWLDPGQTLDVFERFNANPGPLLVYVKRRARPASIGR</sequence>
<evidence type="ECO:0000256" key="6">
    <source>
        <dbReference type="SAM" id="Phobius"/>
    </source>
</evidence>
<dbReference type="SUPFAM" id="SSF48264">
    <property type="entry name" value="Cytochrome P450"/>
    <property type="match status" value="1"/>
</dbReference>
<dbReference type="OrthoDB" id="2789670at2759"/>
<keyword evidence="4 5" id="KW-0349">Heme</keyword>
<comment type="caution">
    <text evidence="7">The sequence shown here is derived from an EMBL/GenBank/DDBJ whole genome shotgun (WGS) entry which is preliminary data.</text>
</comment>
<dbReference type="PANTHER" id="PTHR24305:SF172">
    <property type="entry name" value="P450, PUTATIVE (EUROFUNG)-RELATED"/>
    <property type="match status" value="1"/>
</dbReference>
<keyword evidence="3 4" id="KW-0408">Iron</keyword>
<proteinExistence type="inferred from homology"/>
<dbReference type="AlphaFoldDB" id="A0A3E2HA26"/>
<evidence type="ECO:0000256" key="5">
    <source>
        <dbReference type="RuleBase" id="RU000461"/>
    </source>
</evidence>
<dbReference type="InterPro" id="IPR036396">
    <property type="entry name" value="Cyt_P450_sf"/>
</dbReference>
<dbReference type="Gene3D" id="1.10.630.10">
    <property type="entry name" value="Cytochrome P450"/>
    <property type="match status" value="1"/>
</dbReference>
<keyword evidence="6" id="KW-0472">Membrane</keyword>
<dbReference type="PRINTS" id="PR00463">
    <property type="entry name" value="EP450I"/>
</dbReference>
<reference evidence="7 8" key="1">
    <citation type="submission" date="2018-05" db="EMBL/GenBank/DDBJ databases">
        <title>Draft genome sequence of Scytalidium lignicola DSM 105466, a ubiquitous saprotrophic fungus.</title>
        <authorList>
            <person name="Buettner E."/>
            <person name="Gebauer A.M."/>
            <person name="Hofrichter M."/>
            <person name="Liers C."/>
            <person name="Kellner H."/>
        </authorList>
    </citation>
    <scope>NUCLEOTIDE SEQUENCE [LARGE SCALE GENOMIC DNA]</scope>
    <source>
        <strain evidence="7 8">DSM 105466</strain>
    </source>
</reference>
<dbReference type="GO" id="GO:0016705">
    <property type="term" value="F:oxidoreductase activity, acting on paired donors, with incorporation or reduction of molecular oxygen"/>
    <property type="evidence" value="ECO:0007669"/>
    <property type="project" value="InterPro"/>
</dbReference>
<name>A0A3E2HA26_SCYLI</name>
<keyword evidence="2 4" id="KW-0479">Metal-binding</keyword>
<dbReference type="EMBL" id="NCSJ02000104">
    <property type="protein sequence ID" value="RFU30275.1"/>
    <property type="molecule type" value="Genomic_DNA"/>
</dbReference>
<keyword evidence="6" id="KW-1133">Transmembrane helix</keyword>
<organism evidence="7 8">
    <name type="scientific">Scytalidium lignicola</name>
    <name type="common">Hyphomycete</name>
    <dbReference type="NCBI Taxonomy" id="5539"/>
    <lineage>
        <taxon>Eukaryota</taxon>
        <taxon>Fungi</taxon>
        <taxon>Dikarya</taxon>
        <taxon>Ascomycota</taxon>
        <taxon>Pezizomycotina</taxon>
        <taxon>Leotiomycetes</taxon>
        <taxon>Leotiomycetes incertae sedis</taxon>
        <taxon>Scytalidium</taxon>
    </lineage>
</organism>
<comment type="cofactor">
    <cofactor evidence="1 4">
        <name>heme</name>
        <dbReference type="ChEBI" id="CHEBI:30413"/>
    </cofactor>
</comment>
<keyword evidence="8" id="KW-1185">Reference proteome</keyword>
<dbReference type="OMA" id="YLADQEM"/>
<gene>
    <name evidence="7" type="ORF">B7463_g6068</name>
</gene>
<dbReference type="InterPro" id="IPR002401">
    <property type="entry name" value="Cyt_P450_E_grp-I"/>
</dbReference>
<evidence type="ECO:0000256" key="3">
    <source>
        <dbReference type="ARBA" id="ARBA00023004"/>
    </source>
</evidence>
<dbReference type="InterPro" id="IPR017972">
    <property type="entry name" value="Cyt_P450_CS"/>
</dbReference>
<comment type="similarity">
    <text evidence="5">Belongs to the cytochrome P450 family.</text>
</comment>
<evidence type="ECO:0000256" key="1">
    <source>
        <dbReference type="ARBA" id="ARBA00001971"/>
    </source>
</evidence>
<dbReference type="PANTHER" id="PTHR24305">
    <property type="entry name" value="CYTOCHROME P450"/>
    <property type="match status" value="1"/>
</dbReference>
<keyword evidence="5" id="KW-0503">Monooxygenase</keyword>
<feature type="binding site" description="axial binding residue" evidence="4">
    <location>
        <position position="472"/>
    </location>
    <ligand>
        <name>heme</name>
        <dbReference type="ChEBI" id="CHEBI:30413"/>
    </ligand>
    <ligandPart>
        <name>Fe</name>
        <dbReference type="ChEBI" id="CHEBI:18248"/>
    </ligandPart>
</feature>
<dbReference type="PRINTS" id="PR00385">
    <property type="entry name" value="P450"/>
</dbReference>